<evidence type="ECO:0000313" key="1">
    <source>
        <dbReference type="EMBL" id="EGL83222.1"/>
    </source>
</evidence>
<gene>
    <name evidence="1" type="ORF">CathTA2_1232</name>
    <name evidence="2" type="ORF">HUR95_05980</name>
</gene>
<reference evidence="1 3" key="1">
    <citation type="journal article" date="2011" name="J. Bacteriol.">
        <title>Draft genome sequence of the thermoalkaliphilic Caldalkalibacillus thermarum strain TA2.A1.</title>
        <authorList>
            <person name="Kalamorz F."/>
            <person name="Keis S."/>
            <person name="McMillan D.G."/>
            <person name="Olsson K."/>
            <person name="Stanton J.A."/>
            <person name="Stockwell P."/>
            <person name="Black M.A."/>
            <person name="Klingeman D.M."/>
            <person name="Land M.L."/>
            <person name="Han C.S."/>
            <person name="Martin S.L."/>
            <person name="Becher S.A."/>
            <person name="Peddie C.J."/>
            <person name="Morgan H.W."/>
            <person name="Matthies D."/>
            <person name="Preiss L."/>
            <person name="Meier T."/>
            <person name="Brown S.D."/>
            <person name="Cook G.M."/>
        </authorList>
    </citation>
    <scope>NUCLEOTIDE SEQUENCE [LARGE SCALE GENOMIC DNA]</scope>
    <source>
        <strain evidence="1 3">TA2.A1</strain>
    </source>
</reference>
<dbReference type="Proteomes" id="UP000010716">
    <property type="component" value="Unassembled WGS sequence"/>
</dbReference>
<proteinExistence type="predicted"/>
<dbReference type="EMBL" id="CP082237">
    <property type="protein sequence ID" value="QZT34812.1"/>
    <property type="molecule type" value="Genomic_DNA"/>
</dbReference>
<dbReference type="Proteomes" id="UP000825179">
    <property type="component" value="Chromosome"/>
</dbReference>
<dbReference type="AlphaFoldDB" id="F5L619"/>
<evidence type="ECO:0000313" key="2">
    <source>
        <dbReference type="EMBL" id="QZT34812.1"/>
    </source>
</evidence>
<dbReference type="RefSeq" id="WP_007504109.1">
    <property type="nucleotide sequence ID" value="NZ_AFCE01000119.1"/>
</dbReference>
<protein>
    <submittedName>
        <fullName evidence="1">Uncharacterized protein</fullName>
    </submittedName>
</protein>
<accession>F5L619</accession>
<evidence type="ECO:0000313" key="3">
    <source>
        <dbReference type="Proteomes" id="UP000010716"/>
    </source>
</evidence>
<reference evidence="2 4" key="2">
    <citation type="journal article" date="2020" name="Extremophiles">
        <title>Genomic analysis of Caldalkalibacillus thermarum TA2.A1 reveals aerobic alkaliphilic metabolism and evolutionary hallmarks linking alkaliphilic bacteria and plant life.</title>
        <authorList>
            <person name="de Jong S.I."/>
            <person name="van den Broek M.A."/>
            <person name="Merkel A.Y."/>
            <person name="de la Torre Cortes P."/>
            <person name="Kalamorz F."/>
            <person name="Cook G.M."/>
            <person name="van Loosdrecht M.C.M."/>
            <person name="McMillan D.G.G."/>
        </authorList>
    </citation>
    <scope>NUCLEOTIDE SEQUENCE [LARGE SCALE GENOMIC DNA]</scope>
    <source>
        <strain evidence="2 4">TA2.A1</strain>
    </source>
</reference>
<reference evidence="2" key="3">
    <citation type="submission" date="2021-08" db="EMBL/GenBank/DDBJ databases">
        <authorList>
            <person name="de Jong S."/>
            <person name="van den Broek M."/>
            <person name="Merkel A."/>
            <person name="de la Torre Cortes P."/>
            <person name="Kalamorz F."/>
            <person name="Cook G."/>
            <person name="van Loosdrecht M."/>
            <person name="McMillan D."/>
        </authorList>
    </citation>
    <scope>NUCLEOTIDE SEQUENCE</scope>
    <source>
        <strain evidence="2">TA2.A1</strain>
    </source>
</reference>
<name>F5L619_CALTT</name>
<evidence type="ECO:0000313" key="4">
    <source>
        <dbReference type="Proteomes" id="UP000825179"/>
    </source>
</evidence>
<dbReference type="EMBL" id="AFCE01000119">
    <property type="protein sequence ID" value="EGL83222.1"/>
    <property type="molecule type" value="Genomic_DNA"/>
</dbReference>
<keyword evidence="4" id="KW-1185">Reference proteome</keyword>
<organism evidence="1 3">
    <name type="scientific">Caldalkalibacillus thermarum (strain TA2.A1)</name>
    <dbReference type="NCBI Taxonomy" id="986075"/>
    <lineage>
        <taxon>Bacteria</taxon>
        <taxon>Bacillati</taxon>
        <taxon>Bacillota</taxon>
        <taxon>Bacilli</taxon>
        <taxon>Bacillales</taxon>
        <taxon>Bacillaceae</taxon>
        <taxon>Caldalkalibacillus</taxon>
    </lineage>
</organism>
<sequence>MSVAKDDHHPTADQYVQKNEEYRFFSYPYKENGQTFRTAYFFPRKKGAAHVCGFLVIDEAGEAISREEAVRINQAFNLYNLLFKRFQGDWGDVVEQDLRKFESVVEHFEALEAFRPADRRLREMIDQAHEAVRQVLDCQDRIYQLDLDAIELGKKKREQQYIDPEINREVQRIIDDFEYALFKQYDVQYQAIPVCDEFVRHLKEHKPARPWKKHLKKVKRILKRMKKML</sequence>
<dbReference type="KEGG" id="cthu:HUR95_05980"/>